<feature type="compositionally biased region" description="Low complexity" evidence="1">
    <location>
        <begin position="189"/>
        <end position="219"/>
    </location>
</feature>
<keyword evidence="3" id="KW-1185">Reference proteome</keyword>
<name>A0AAQ3UIF5_PASNO</name>
<proteinExistence type="predicted"/>
<organism evidence="2 3">
    <name type="scientific">Paspalum notatum var. saurae</name>
    <dbReference type="NCBI Taxonomy" id="547442"/>
    <lineage>
        <taxon>Eukaryota</taxon>
        <taxon>Viridiplantae</taxon>
        <taxon>Streptophyta</taxon>
        <taxon>Embryophyta</taxon>
        <taxon>Tracheophyta</taxon>
        <taxon>Spermatophyta</taxon>
        <taxon>Magnoliopsida</taxon>
        <taxon>Liliopsida</taxon>
        <taxon>Poales</taxon>
        <taxon>Poaceae</taxon>
        <taxon>PACMAD clade</taxon>
        <taxon>Panicoideae</taxon>
        <taxon>Andropogonodae</taxon>
        <taxon>Paspaleae</taxon>
        <taxon>Paspalinae</taxon>
        <taxon>Paspalum</taxon>
    </lineage>
</organism>
<accession>A0AAQ3UIF5</accession>
<protein>
    <submittedName>
        <fullName evidence="2">Uncharacterized protein</fullName>
    </submittedName>
</protein>
<dbReference type="EMBL" id="CP144753">
    <property type="protein sequence ID" value="WVZ92314.1"/>
    <property type="molecule type" value="Genomic_DNA"/>
</dbReference>
<feature type="compositionally biased region" description="Low complexity" evidence="1">
    <location>
        <begin position="103"/>
        <end position="112"/>
    </location>
</feature>
<sequence length="386" mass="40299">MTMRGAGACACGCEAVSCDSFADRRAISSGYSLTEMGCVSSKILTKSGSFQEKVSFGHSFQRSSVIEEIILSSSKSNGDQFLALLCSSNSSARKAKEPELEPEQSPAAAEPAAKIETINVSELLAGLEEAEQEQERHHSGGRKDRDGDRAPAPCASESDGGAAGRARSFRTVEEFDALVTQQNSSSERAPAPATEQEEPASSAATASGSSHGGSTAAAAESRRSAGQDEPAGVAEQEQGEAAEAAGARRRARARQLGELKVPAAFDFSKSGSLRDWLRQGGQTFSPGSYVTPKFGTAAAVPAERGGRRGEEAGEERQQEHGALFDPELVAQFERAMEQLSEDEGRVLEEILQALESEATGEKDGAAAVGIGVRSGDQPAAVAAQQV</sequence>
<feature type="compositionally biased region" description="Basic and acidic residues" evidence="1">
    <location>
        <begin position="133"/>
        <end position="149"/>
    </location>
</feature>
<dbReference type="AlphaFoldDB" id="A0AAQ3UIF5"/>
<evidence type="ECO:0000256" key="1">
    <source>
        <dbReference type="SAM" id="MobiDB-lite"/>
    </source>
</evidence>
<reference evidence="2 3" key="1">
    <citation type="submission" date="2024-02" db="EMBL/GenBank/DDBJ databases">
        <title>High-quality chromosome-scale genome assembly of Pensacola bahiagrass (Paspalum notatum Flugge var. saurae).</title>
        <authorList>
            <person name="Vega J.M."/>
            <person name="Podio M."/>
            <person name="Orjuela J."/>
            <person name="Siena L.A."/>
            <person name="Pessino S.C."/>
            <person name="Combes M.C."/>
            <person name="Mariac C."/>
            <person name="Albertini E."/>
            <person name="Pupilli F."/>
            <person name="Ortiz J.P.A."/>
            <person name="Leblanc O."/>
        </authorList>
    </citation>
    <scope>NUCLEOTIDE SEQUENCE [LARGE SCALE GENOMIC DNA]</scope>
    <source>
        <strain evidence="2">R1</strain>
        <tissue evidence="2">Leaf</tissue>
    </source>
</reference>
<feature type="region of interest" description="Disordered" evidence="1">
    <location>
        <begin position="128"/>
        <end position="255"/>
    </location>
</feature>
<dbReference type="Proteomes" id="UP001341281">
    <property type="component" value="Chromosome 09"/>
</dbReference>
<feature type="region of interest" description="Disordered" evidence="1">
    <location>
        <begin position="93"/>
        <end position="114"/>
    </location>
</feature>
<feature type="compositionally biased region" description="Basic and acidic residues" evidence="1">
    <location>
        <begin position="304"/>
        <end position="319"/>
    </location>
</feature>
<gene>
    <name evidence="2" type="ORF">U9M48_038390</name>
</gene>
<feature type="compositionally biased region" description="Low complexity" evidence="1">
    <location>
        <begin position="234"/>
        <end position="245"/>
    </location>
</feature>
<evidence type="ECO:0000313" key="2">
    <source>
        <dbReference type="EMBL" id="WVZ92314.1"/>
    </source>
</evidence>
<evidence type="ECO:0000313" key="3">
    <source>
        <dbReference type="Proteomes" id="UP001341281"/>
    </source>
</evidence>
<feature type="region of interest" description="Disordered" evidence="1">
    <location>
        <begin position="284"/>
        <end position="325"/>
    </location>
</feature>